<dbReference type="PANTHER" id="PTHR43206">
    <property type="entry name" value="AMINOTRANSFERASE"/>
    <property type="match status" value="1"/>
</dbReference>
<dbReference type="EMBL" id="UFAJ01000024">
    <property type="protein sequence ID" value="SSD58567.1"/>
    <property type="molecule type" value="Genomic_DNA"/>
</dbReference>
<evidence type="ECO:0000256" key="8">
    <source>
        <dbReference type="ARBA" id="ARBA00022898"/>
    </source>
</evidence>
<evidence type="ECO:0000256" key="4">
    <source>
        <dbReference type="ARBA" id="ARBA00012912"/>
    </source>
</evidence>
<dbReference type="FunFam" id="3.40.640.10:FF:000029">
    <property type="entry name" value="4-aminobutyrate aminotransferase, mitochondrial"/>
    <property type="match status" value="1"/>
</dbReference>
<dbReference type="InterPro" id="IPR015424">
    <property type="entry name" value="PyrdxlP-dep_Trfase"/>
</dbReference>
<dbReference type="GO" id="GO:0005739">
    <property type="term" value="C:mitochondrion"/>
    <property type="evidence" value="ECO:0007669"/>
    <property type="project" value="TreeGrafter"/>
</dbReference>
<keyword evidence="6 13" id="KW-0032">Aminotransferase</keyword>
<comment type="cofactor">
    <cofactor evidence="1">
        <name>pyridoxal 5'-phosphate</name>
        <dbReference type="ChEBI" id="CHEBI:597326"/>
    </cofactor>
</comment>
<comment type="similarity">
    <text evidence="2 12">Belongs to the class-III pyridoxal-phosphate-dependent aminotransferase family.</text>
</comment>
<dbReference type="GO" id="GO:0009450">
    <property type="term" value="P:gamma-aminobutyric acid catabolic process"/>
    <property type="evidence" value="ECO:0007669"/>
    <property type="project" value="TreeGrafter"/>
</dbReference>
<evidence type="ECO:0000256" key="2">
    <source>
        <dbReference type="ARBA" id="ARBA00008954"/>
    </source>
</evidence>
<dbReference type="SUPFAM" id="SSF53383">
    <property type="entry name" value="PLP-dependent transferases"/>
    <property type="match status" value="1"/>
</dbReference>
<dbReference type="InterPro" id="IPR049704">
    <property type="entry name" value="Aminotrans_3_PPA_site"/>
</dbReference>
<dbReference type="InterPro" id="IPR004631">
    <property type="entry name" value="4NH2But_aminotransferase_euk"/>
</dbReference>
<evidence type="ECO:0000256" key="12">
    <source>
        <dbReference type="RuleBase" id="RU003560"/>
    </source>
</evidence>
<dbReference type="InterPro" id="IPR005814">
    <property type="entry name" value="Aminotrans_3"/>
</dbReference>
<comment type="catalytic activity">
    <reaction evidence="11">
        <text>4-aminobutanoate + 2-oxoglutarate = succinate semialdehyde + L-glutamate</text>
        <dbReference type="Rhea" id="RHEA:23352"/>
        <dbReference type="ChEBI" id="CHEBI:16810"/>
        <dbReference type="ChEBI" id="CHEBI:29985"/>
        <dbReference type="ChEBI" id="CHEBI:57706"/>
        <dbReference type="ChEBI" id="CHEBI:59888"/>
        <dbReference type="EC" id="2.6.1.19"/>
    </reaction>
</comment>
<dbReference type="Pfam" id="PF00202">
    <property type="entry name" value="Aminotran_3"/>
    <property type="match status" value="1"/>
</dbReference>
<evidence type="ECO:0000256" key="7">
    <source>
        <dbReference type="ARBA" id="ARBA00022679"/>
    </source>
</evidence>
<keyword evidence="8 12" id="KW-0663">Pyridoxal phosphate</keyword>
<dbReference type="PANTHER" id="PTHR43206:SF1">
    <property type="entry name" value="4-AMINOBUTYRATE AMINOTRANSFERASE, MITOCHONDRIAL"/>
    <property type="match status" value="1"/>
</dbReference>
<keyword evidence="7 13" id="KW-0808">Transferase</keyword>
<evidence type="ECO:0000256" key="6">
    <source>
        <dbReference type="ARBA" id="ARBA00022576"/>
    </source>
</evidence>
<dbReference type="AlphaFoldDB" id="A0A376B1L8"/>
<dbReference type="CDD" id="cd00610">
    <property type="entry name" value="OAT_like"/>
    <property type="match status" value="1"/>
</dbReference>
<accession>A0A376B1L8</accession>
<keyword evidence="14" id="KW-1185">Reference proteome</keyword>
<gene>
    <name evidence="13" type="ORF">SCODWIG_00328</name>
</gene>
<dbReference type="GO" id="GO:0030170">
    <property type="term" value="F:pyridoxal phosphate binding"/>
    <property type="evidence" value="ECO:0007669"/>
    <property type="project" value="InterPro"/>
</dbReference>
<evidence type="ECO:0000256" key="11">
    <source>
        <dbReference type="ARBA" id="ARBA00048021"/>
    </source>
</evidence>
<dbReference type="GO" id="GO:0034386">
    <property type="term" value="F:4-aminobutyrate:2-oxoglutarate transaminase activity"/>
    <property type="evidence" value="ECO:0007669"/>
    <property type="project" value="UniProtKB-EC"/>
</dbReference>
<organism evidence="13 14">
    <name type="scientific">Saccharomycodes ludwigii</name>
    <dbReference type="NCBI Taxonomy" id="36035"/>
    <lineage>
        <taxon>Eukaryota</taxon>
        <taxon>Fungi</taxon>
        <taxon>Dikarya</taxon>
        <taxon>Ascomycota</taxon>
        <taxon>Saccharomycotina</taxon>
        <taxon>Saccharomycetes</taxon>
        <taxon>Saccharomycodales</taxon>
        <taxon>Saccharomycodaceae</taxon>
        <taxon>Saccharomycodes</taxon>
    </lineage>
</organism>
<sequence>MSYCEKSYPTEPTAPTVTTTQIPGPASTKAIENLGKVFDARPCYFVADYEKSIGNYIVDLDGNTFLDLYAQIASIALGYNNPDLIKAAKSPEMIRALVERPAIGNFPGKDLEGILKQLLKFAPKGQDHIWSGLSGADANELAFKAAFMYYRSKQRGYNTEFSTQENESVMDNVSPGSPSLAVLSFKKAFHGRLFASGSVTCSKPIHKLDFPSFHWPHAEYPYYQYPLDKHTAENKKEDDRCLQIVEKLITSWEVPVAALIIEPVQSEGGDNHASAYFLQKLREITLKHNVVYIIDEVQTGVGATGKFWCHEYANITPPPDLVTFSKKFQSAGYWFHDPQFIPNKAYRQFNTWCGDPARMIIAGAIGQEIVDNKLVDQVQRVGKYLIDELAKVSEKYPQYLQRLRGKGTFIAWDLPTGEQRDLFLKKLKLNGCNVGGCSDKSVRLRPTLTFEEKHVDIFIAAVNKTLKDF</sequence>
<dbReference type="VEuPathDB" id="FungiDB:SCODWIG_00328"/>
<dbReference type="InterPro" id="IPR015421">
    <property type="entry name" value="PyrdxlP-dep_Trfase_major"/>
</dbReference>
<dbReference type="PROSITE" id="PS00600">
    <property type="entry name" value="AA_TRANSFER_CLASS_3"/>
    <property type="match status" value="1"/>
</dbReference>
<protein>
    <recommendedName>
        <fullName evidence="5">4-aminobutyrate aminotransferase</fullName>
        <ecNumber evidence="4">2.6.1.19</ecNumber>
    </recommendedName>
    <alternativeName>
        <fullName evidence="10">GABA aminotransferase</fullName>
    </alternativeName>
    <alternativeName>
        <fullName evidence="9">Gamma-amino-N-butyrate transaminase</fullName>
    </alternativeName>
</protein>
<dbReference type="OrthoDB" id="10260828at2759"/>
<dbReference type="Gene3D" id="3.40.640.10">
    <property type="entry name" value="Type I PLP-dependent aspartate aminotransferase-like (Major domain)"/>
    <property type="match status" value="1"/>
</dbReference>
<evidence type="ECO:0000256" key="9">
    <source>
        <dbReference type="ARBA" id="ARBA00030204"/>
    </source>
</evidence>
<evidence type="ECO:0000256" key="1">
    <source>
        <dbReference type="ARBA" id="ARBA00001933"/>
    </source>
</evidence>
<evidence type="ECO:0000256" key="5">
    <source>
        <dbReference type="ARBA" id="ARBA00018543"/>
    </source>
</evidence>
<dbReference type="Proteomes" id="UP000262825">
    <property type="component" value="Unassembled WGS sequence"/>
</dbReference>
<dbReference type="Gene3D" id="3.90.1150.10">
    <property type="entry name" value="Aspartate Aminotransferase, domain 1"/>
    <property type="match status" value="1"/>
</dbReference>
<name>A0A376B1L8_9ASCO</name>
<reference evidence="14" key="1">
    <citation type="submission" date="2018-06" db="EMBL/GenBank/DDBJ databases">
        <authorList>
            <person name="Guldener U."/>
        </authorList>
    </citation>
    <scope>NUCLEOTIDE SEQUENCE [LARGE SCALE GENOMIC DNA]</scope>
    <source>
        <strain evidence="14">UTAD17</strain>
    </source>
</reference>
<proteinExistence type="inferred from homology"/>
<dbReference type="InterPro" id="IPR015422">
    <property type="entry name" value="PyrdxlP-dep_Trfase_small"/>
</dbReference>
<evidence type="ECO:0000313" key="14">
    <source>
        <dbReference type="Proteomes" id="UP000262825"/>
    </source>
</evidence>
<dbReference type="PIRSF" id="PIRSF000521">
    <property type="entry name" value="Transaminase_4ab_Lys_Orn"/>
    <property type="match status" value="1"/>
</dbReference>
<evidence type="ECO:0000313" key="13">
    <source>
        <dbReference type="EMBL" id="SSD58567.1"/>
    </source>
</evidence>
<comment type="subunit">
    <text evidence="3">Homodimer and homotetramer.</text>
</comment>
<evidence type="ECO:0000256" key="3">
    <source>
        <dbReference type="ARBA" id="ARBA00011839"/>
    </source>
</evidence>
<dbReference type="EC" id="2.6.1.19" evidence="4"/>
<evidence type="ECO:0000256" key="10">
    <source>
        <dbReference type="ARBA" id="ARBA00031787"/>
    </source>
</evidence>
<dbReference type="NCBIfam" id="TIGR00699">
    <property type="entry name" value="GABAtrns_euk"/>
    <property type="match status" value="1"/>
</dbReference>